<name>A0A4Q2D2E0_9AGAR</name>
<protein>
    <submittedName>
        <fullName evidence="2">Uncharacterized protein</fullName>
    </submittedName>
</protein>
<comment type="caution">
    <text evidence="2">The sequence shown here is derived from an EMBL/GenBank/DDBJ whole genome shotgun (WGS) entry which is preliminary data.</text>
</comment>
<dbReference type="EMBL" id="SDEE01001070">
    <property type="protein sequence ID" value="RXW12932.1"/>
    <property type="molecule type" value="Genomic_DNA"/>
</dbReference>
<sequence length="611" mass="68234">MAEPLNGDLDSRMDKLAALDSKLKEDVIQWVQSQILGFQQQETTFQAQITGLSEQLKILSTIIAASPQHGQLITPPATQAPNPAPAPSKGSHQRKSNKPQSRQQPNAPPQQPASSNAQPAPGQPAAPNTASTSSTQASAVGNTAEVVDGAGGRKRKGGMQTKAVKKAKSYALHNDAFPKIAGDLRKAMLLHIHILWGLYKSTDIPPDPHPLVVQSFSTKFAMDTDLIQTLKGRTPIVDPSGVKINPIEAITDSGSTFANCSKVEEGIITYMKVCIAQFGLSLWCPDLRQTPYSLYNSACHIIAIDTFKQALISGAYDQVYSVDPAFVTNTALLIKLFDHFVFSFFLKHYRRDVKNPGLFAHTDRDSSMYKNCERLVKQRRLWLHQNGYPTRYMWLISTEATSEDERDPEGSTENGRDVYLIKKKFWRSDKMERFIRKMDNMRIRGSQLKYGKRSAERIRKVPANPGQQLACEFNCLPERLPIEAYNPEVYNDLTPALRAHCAAPQVVFPQNMDDLFTGNGDKTRNTEELNILYGKEVMAPYHYINPRDLPDEDDLDSDDAFGDDVDIDLDDNTDIDPNLMVQDEKDGDYGDDDVDRDSKRRKLADGIDSVL</sequence>
<evidence type="ECO:0000313" key="2">
    <source>
        <dbReference type="EMBL" id="RXW12932.1"/>
    </source>
</evidence>
<dbReference type="Proteomes" id="UP000290288">
    <property type="component" value="Unassembled WGS sequence"/>
</dbReference>
<evidence type="ECO:0000256" key="1">
    <source>
        <dbReference type="SAM" id="MobiDB-lite"/>
    </source>
</evidence>
<accession>A0A4Q2D2E0</accession>
<feature type="compositionally biased region" description="Low complexity" evidence="1">
    <location>
        <begin position="112"/>
        <end position="139"/>
    </location>
</feature>
<gene>
    <name evidence="2" type="ORF">EST38_g12922</name>
</gene>
<proteinExistence type="predicted"/>
<feature type="region of interest" description="Disordered" evidence="1">
    <location>
        <begin position="71"/>
        <end position="162"/>
    </location>
</feature>
<feature type="compositionally biased region" description="Basic residues" evidence="1">
    <location>
        <begin position="152"/>
        <end position="162"/>
    </location>
</feature>
<reference evidence="2 3" key="1">
    <citation type="submission" date="2019-01" db="EMBL/GenBank/DDBJ databases">
        <title>Draft genome sequence of Psathyrella aberdarensis IHI B618.</title>
        <authorList>
            <person name="Buettner E."/>
            <person name="Kellner H."/>
        </authorList>
    </citation>
    <scope>NUCLEOTIDE SEQUENCE [LARGE SCALE GENOMIC DNA]</scope>
    <source>
        <strain evidence="2 3">IHI B618</strain>
    </source>
</reference>
<dbReference type="AlphaFoldDB" id="A0A4Q2D2E0"/>
<feature type="compositionally biased region" description="Acidic residues" evidence="1">
    <location>
        <begin position="550"/>
        <end position="574"/>
    </location>
</feature>
<evidence type="ECO:0000313" key="3">
    <source>
        <dbReference type="Proteomes" id="UP000290288"/>
    </source>
</evidence>
<feature type="region of interest" description="Disordered" evidence="1">
    <location>
        <begin position="544"/>
        <end position="611"/>
    </location>
</feature>
<dbReference type="OrthoDB" id="3254880at2759"/>
<dbReference type="STRING" id="2316362.A0A4Q2D2E0"/>
<organism evidence="2 3">
    <name type="scientific">Candolleomyces aberdarensis</name>
    <dbReference type="NCBI Taxonomy" id="2316362"/>
    <lineage>
        <taxon>Eukaryota</taxon>
        <taxon>Fungi</taxon>
        <taxon>Dikarya</taxon>
        <taxon>Basidiomycota</taxon>
        <taxon>Agaricomycotina</taxon>
        <taxon>Agaricomycetes</taxon>
        <taxon>Agaricomycetidae</taxon>
        <taxon>Agaricales</taxon>
        <taxon>Agaricineae</taxon>
        <taxon>Psathyrellaceae</taxon>
        <taxon>Candolleomyces</taxon>
    </lineage>
</organism>
<keyword evidence="3" id="KW-1185">Reference proteome</keyword>